<gene>
    <name evidence="2" type="ORF">CA836_12240</name>
</gene>
<dbReference type="SUPFAM" id="SSF55729">
    <property type="entry name" value="Acyl-CoA N-acyltransferases (Nat)"/>
    <property type="match status" value="1"/>
</dbReference>
<dbReference type="Proteomes" id="UP000223525">
    <property type="component" value="Unassembled WGS sequence"/>
</dbReference>
<dbReference type="AlphaFoldDB" id="A0A2C6BGH1"/>
<protein>
    <recommendedName>
        <fullName evidence="1">N-acetyltransferase domain-containing protein</fullName>
    </recommendedName>
</protein>
<sequence>MNKIKRIKIIELENYQEVIKEFSCGATELDEYLKKKAYTDMLKTKTVTYLLFRNDELFGFYTLNLYQIEEDKPNNDGDKESLNYLELKYLGIHSNFQNKGLGSVIIKEIIIPEVKEYFNFLNLIRGLFTTPLNNRARTFYYKFGFENLKFVIDDAGEE</sequence>
<reference evidence="2 3" key="1">
    <citation type="submission" date="2017-06" db="EMBL/GenBank/DDBJ databases">
        <title>Draft genome sequence of Fusobacterium nucleatum subsp. polymorphum KCOM 1248 (=ChDC F113).</title>
        <authorList>
            <person name="Kook J.-K."/>
            <person name="Park S.-N."/>
            <person name="Lim Y.K."/>
            <person name="Roh H."/>
        </authorList>
    </citation>
    <scope>NUCLEOTIDE SEQUENCE [LARGE SCALE GENOMIC DNA]</scope>
    <source>
        <strain evidence="3">KCOM 1248 (ChDC F113)</strain>
    </source>
</reference>
<dbReference type="PROSITE" id="PS51186">
    <property type="entry name" value="GNAT"/>
    <property type="match status" value="1"/>
</dbReference>
<evidence type="ECO:0000313" key="3">
    <source>
        <dbReference type="Proteomes" id="UP000223525"/>
    </source>
</evidence>
<feature type="domain" description="N-acetyltransferase" evidence="1">
    <location>
        <begin position="2"/>
        <end position="158"/>
    </location>
</feature>
<dbReference type="RefSeq" id="WP_099003334.1">
    <property type="nucleotide sequence ID" value="NZ_CP077158.1"/>
</dbReference>
<dbReference type="GO" id="GO:0016747">
    <property type="term" value="F:acyltransferase activity, transferring groups other than amino-acyl groups"/>
    <property type="evidence" value="ECO:0007669"/>
    <property type="project" value="InterPro"/>
</dbReference>
<dbReference type="InterPro" id="IPR000182">
    <property type="entry name" value="GNAT_dom"/>
</dbReference>
<accession>A0A2C6BGH1</accession>
<evidence type="ECO:0000259" key="1">
    <source>
        <dbReference type="PROSITE" id="PS51186"/>
    </source>
</evidence>
<comment type="caution">
    <text evidence="2">The sequence shown here is derived from an EMBL/GenBank/DDBJ whole genome shotgun (WGS) entry which is preliminary data.</text>
</comment>
<dbReference type="Pfam" id="PF00583">
    <property type="entry name" value="Acetyltransf_1"/>
    <property type="match status" value="1"/>
</dbReference>
<proteinExistence type="predicted"/>
<name>A0A2C6BGH1_FUSNP</name>
<dbReference type="Gene3D" id="3.40.630.30">
    <property type="match status" value="1"/>
</dbReference>
<evidence type="ECO:0000313" key="2">
    <source>
        <dbReference type="EMBL" id="PHI03204.1"/>
    </source>
</evidence>
<dbReference type="EMBL" id="NIRK01000001">
    <property type="protein sequence ID" value="PHI03204.1"/>
    <property type="molecule type" value="Genomic_DNA"/>
</dbReference>
<dbReference type="InterPro" id="IPR016181">
    <property type="entry name" value="Acyl_CoA_acyltransferase"/>
</dbReference>
<organism evidence="2 3">
    <name type="scientific">Fusobacterium nucleatum subsp. polymorphum</name>
    <name type="common">Fusobacterium polymorphum</name>
    <dbReference type="NCBI Taxonomy" id="76857"/>
    <lineage>
        <taxon>Bacteria</taxon>
        <taxon>Fusobacteriati</taxon>
        <taxon>Fusobacteriota</taxon>
        <taxon>Fusobacteriia</taxon>
        <taxon>Fusobacteriales</taxon>
        <taxon>Fusobacteriaceae</taxon>
        <taxon>Fusobacterium</taxon>
    </lineage>
</organism>
<dbReference type="CDD" id="cd04301">
    <property type="entry name" value="NAT_SF"/>
    <property type="match status" value="1"/>
</dbReference>